<dbReference type="GO" id="GO:0008270">
    <property type="term" value="F:zinc ion binding"/>
    <property type="evidence" value="ECO:0007669"/>
    <property type="project" value="UniProtKB-KW"/>
</dbReference>
<dbReference type="InterPro" id="IPR008395">
    <property type="entry name" value="Agenet-like_dom"/>
</dbReference>
<reference evidence="10" key="1">
    <citation type="submission" date="2022-05" db="EMBL/GenBank/DDBJ databases">
        <title>The Musa troglodytarum L. genome provides insights into the mechanism of non-climacteric behaviour and enrichment of carotenoids.</title>
        <authorList>
            <person name="Wang J."/>
        </authorList>
    </citation>
    <scope>NUCLEOTIDE SEQUENCE</scope>
    <source>
        <tissue evidence="10">Leaf</tissue>
    </source>
</reference>
<dbReference type="Pfam" id="PF05641">
    <property type="entry name" value="Agenet"/>
    <property type="match status" value="1"/>
</dbReference>
<evidence type="ECO:0000256" key="7">
    <source>
        <dbReference type="SAM" id="MobiDB-lite"/>
    </source>
</evidence>
<dbReference type="EMBL" id="CP097508">
    <property type="protein sequence ID" value="URE12577.1"/>
    <property type="molecule type" value="Genomic_DNA"/>
</dbReference>
<dbReference type="SUPFAM" id="SSF63748">
    <property type="entry name" value="Tudor/PWWP/MBT"/>
    <property type="match status" value="1"/>
</dbReference>
<evidence type="ECO:0000256" key="3">
    <source>
        <dbReference type="ARBA" id="ARBA00022771"/>
    </source>
</evidence>
<feature type="compositionally biased region" description="Polar residues" evidence="7">
    <location>
        <begin position="645"/>
        <end position="654"/>
    </location>
</feature>
<feature type="domain" description="ENT" evidence="9">
    <location>
        <begin position="733"/>
        <end position="797"/>
    </location>
</feature>
<feature type="region of interest" description="Disordered" evidence="7">
    <location>
        <begin position="640"/>
        <end position="695"/>
    </location>
</feature>
<keyword evidence="3 6" id="KW-0863">Zinc-finger</keyword>
<feature type="domain" description="RanBP2-type" evidence="8">
    <location>
        <begin position="207"/>
        <end position="236"/>
    </location>
</feature>
<feature type="region of interest" description="Disordered" evidence="7">
    <location>
        <begin position="523"/>
        <end position="544"/>
    </location>
</feature>
<dbReference type="InterPro" id="IPR036142">
    <property type="entry name" value="ENT_dom-like_sf"/>
</dbReference>
<organism evidence="10 11">
    <name type="scientific">Musa troglodytarum</name>
    <name type="common">fe'i banana</name>
    <dbReference type="NCBI Taxonomy" id="320322"/>
    <lineage>
        <taxon>Eukaryota</taxon>
        <taxon>Viridiplantae</taxon>
        <taxon>Streptophyta</taxon>
        <taxon>Embryophyta</taxon>
        <taxon>Tracheophyta</taxon>
        <taxon>Spermatophyta</taxon>
        <taxon>Magnoliopsida</taxon>
        <taxon>Liliopsida</taxon>
        <taxon>Zingiberales</taxon>
        <taxon>Musaceae</taxon>
        <taxon>Musa</taxon>
    </lineage>
</organism>
<dbReference type="GO" id="GO:0005634">
    <property type="term" value="C:nucleus"/>
    <property type="evidence" value="ECO:0007669"/>
    <property type="project" value="UniProtKB-SubCell"/>
</dbReference>
<dbReference type="SUPFAM" id="SSF90209">
    <property type="entry name" value="Ran binding protein zinc finger-like"/>
    <property type="match status" value="5"/>
</dbReference>
<feature type="domain" description="RanBP2-type" evidence="8">
    <location>
        <begin position="318"/>
        <end position="349"/>
    </location>
</feature>
<proteinExistence type="predicted"/>
<dbReference type="InterPro" id="IPR036443">
    <property type="entry name" value="Znf_RanBP2_sf"/>
</dbReference>
<dbReference type="PANTHER" id="PTHR23111">
    <property type="entry name" value="ZINC FINGER PROTEIN"/>
    <property type="match status" value="1"/>
</dbReference>
<sequence length="797" mass="88215">MSRRPGDWNCWSCHHHNFSRRDSCQQCGNLRSSSGDPSYAALGGVRGGSSFVFSASDHVRPGDWYCSCGAHNFASRSSCHSCGTFKDIDHNETPGSQGVACGGGGWKSGDWLCTRYHPVYPARLLLYSVLSSMSCRAAISTTSLAEGNVIDARHPKDAVDSYLSVFDWETLLLKLKKWRPDGLHLMEEKMMSARYHEMLGVEKMSRRAGDWNCSLCQHHNFSRRDSCQQCGHPRLCSGDFSDYAGLGGGRVGSSFGAVSEVRPGDWYCSCGGHNFASRSSCHSCGAFRDESAVGVIGGFDNSEMAGSQGITYGGGGWKSGDWLCTRSGCNHHNFASRRECYRCKAPKGCARSGGGKWKKNKKKGGEILEKKQFRSLSSLLGCRRGCSRVAIMMFKKGNKVEVWNRREVPSGSWWSAEIISGDGHHYSVRYDGYPTDSSVAVDRLPRKAIRPCPPPVGSLKDVMSGDAVEVFENNSWKLAEVLMVIDKNYCSVRLLGSSREFAAHKPQIRTPLSWQGDKWVAIDKDSGRQNGGTPSSPRRGGKSGYHIVQSCVKIDNSARKIRFPVENHDFSEKTEWRFCRGTKKRAVDISFPAEVCNSGRRKMRAIKKDGRNQGISSEHTIHFMEKLDDATSPEKVLDGKYVHSPFNNRTSSKVDSGRGIPSSDKQKHLVRISGPSDAESTSSSVGSCSVNSSPCRSSEQYVIYPSGELYGHSDHAETYCGLENESSLPRQDLQEEIHQLELNAYRSTLIALYASGPISWEREAFMTNLRLMLNISNDEHLLEIRNLIRSEIATTTS</sequence>
<dbReference type="SUPFAM" id="SSF158639">
    <property type="entry name" value="ENT-like"/>
    <property type="match status" value="1"/>
</dbReference>
<evidence type="ECO:0000256" key="1">
    <source>
        <dbReference type="ARBA" id="ARBA00004123"/>
    </source>
</evidence>
<protein>
    <submittedName>
        <fullName evidence="10">Agenet domain containing protein</fullName>
    </submittedName>
</protein>
<dbReference type="Pfam" id="PF00641">
    <property type="entry name" value="Zn_ribbon_RanBP"/>
    <property type="match status" value="2"/>
</dbReference>
<evidence type="ECO:0000313" key="10">
    <source>
        <dbReference type="EMBL" id="URE12576.1"/>
    </source>
</evidence>
<evidence type="ECO:0000259" key="8">
    <source>
        <dbReference type="PROSITE" id="PS50199"/>
    </source>
</evidence>
<feature type="compositionally biased region" description="Low complexity" evidence="7">
    <location>
        <begin position="680"/>
        <end position="695"/>
    </location>
</feature>
<dbReference type="GO" id="GO:0005737">
    <property type="term" value="C:cytoplasm"/>
    <property type="evidence" value="ECO:0007669"/>
    <property type="project" value="TreeGrafter"/>
</dbReference>
<dbReference type="OrthoDB" id="663550at2759"/>
<dbReference type="EMBL" id="CP097508">
    <property type="protein sequence ID" value="URE12576.1"/>
    <property type="molecule type" value="Genomic_DNA"/>
</dbReference>
<evidence type="ECO:0000256" key="4">
    <source>
        <dbReference type="ARBA" id="ARBA00022833"/>
    </source>
</evidence>
<dbReference type="InterPro" id="IPR014002">
    <property type="entry name" value="Agenet_dom_plant"/>
</dbReference>
<accession>A0A9E7KCN6</accession>
<dbReference type="PROSITE" id="PS50199">
    <property type="entry name" value="ZF_RANBP2_2"/>
    <property type="match status" value="5"/>
</dbReference>
<dbReference type="SMART" id="SM01191">
    <property type="entry name" value="ENT"/>
    <property type="match status" value="1"/>
</dbReference>
<dbReference type="PROSITE" id="PS51138">
    <property type="entry name" value="ENT"/>
    <property type="match status" value="1"/>
</dbReference>
<dbReference type="AlphaFoldDB" id="A0A9E7KCN6"/>
<keyword evidence="4" id="KW-0862">Zinc</keyword>
<keyword evidence="2" id="KW-0479">Metal-binding</keyword>
<evidence type="ECO:0000256" key="2">
    <source>
        <dbReference type="ARBA" id="ARBA00022723"/>
    </source>
</evidence>
<dbReference type="InterPro" id="IPR001876">
    <property type="entry name" value="Znf_RanBP2"/>
</dbReference>
<dbReference type="GO" id="GO:0003729">
    <property type="term" value="F:mRNA binding"/>
    <property type="evidence" value="ECO:0007669"/>
    <property type="project" value="TreeGrafter"/>
</dbReference>
<dbReference type="Gene3D" id="4.10.1060.10">
    <property type="entry name" value="Zinc finger, RanBP2-type"/>
    <property type="match status" value="5"/>
</dbReference>
<dbReference type="Pfam" id="PF03735">
    <property type="entry name" value="ENT"/>
    <property type="match status" value="1"/>
</dbReference>
<gene>
    <name evidence="10" type="ORF">MUK42_22869</name>
</gene>
<keyword evidence="5" id="KW-0539">Nucleus</keyword>
<evidence type="ECO:0000259" key="9">
    <source>
        <dbReference type="PROSITE" id="PS51138"/>
    </source>
</evidence>
<evidence type="ECO:0000256" key="6">
    <source>
        <dbReference type="PROSITE-ProRule" id="PRU00322"/>
    </source>
</evidence>
<dbReference type="PROSITE" id="PS01358">
    <property type="entry name" value="ZF_RANBP2_1"/>
    <property type="match status" value="3"/>
</dbReference>
<dbReference type="SMART" id="SM00743">
    <property type="entry name" value="Agenet"/>
    <property type="match status" value="2"/>
</dbReference>
<evidence type="ECO:0000313" key="11">
    <source>
        <dbReference type="Proteomes" id="UP001055439"/>
    </source>
</evidence>
<dbReference type="Gene3D" id="1.10.1240.40">
    <property type="entry name" value="ENT domain"/>
    <property type="match status" value="1"/>
</dbReference>
<keyword evidence="11" id="KW-1185">Reference proteome</keyword>
<name>A0A9E7KCN6_9LILI</name>
<feature type="domain" description="RanBP2-type" evidence="8">
    <location>
        <begin position="262"/>
        <end position="290"/>
    </location>
</feature>
<evidence type="ECO:0000256" key="5">
    <source>
        <dbReference type="ARBA" id="ARBA00023242"/>
    </source>
</evidence>
<dbReference type="SMART" id="SM00547">
    <property type="entry name" value="ZnF_RBZ"/>
    <property type="match status" value="5"/>
</dbReference>
<dbReference type="Proteomes" id="UP001055439">
    <property type="component" value="Chromosome 6"/>
</dbReference>
<dbReference type="InterPro" id="IPR005491">
    <property type="entry name" value="ENT_dom"/>
</dbReference>
<feature type="domain" description="RanBP2-type" evidence="8">
    <location>
        <begin position="60"/>
        <end position="88"/>
    </location>
</feature>
<dbReference type="PANTHER" id="PTHR23111:SF74">
    <property type="entry name" value="OS02G0203700 PROTEIN"/>
    <property type="match status" value="1"/>
</dbReference>
<comment type="subcellular location">
    <subcellularLocation>
        <location evidence="1">Nucleus</location>
    </subcellularLocation>
</comment>
<feature type="domain" description="RanBP2-type" evidence="8">
    <location>
        <begin position="4"/>
        <end position="33"/>
    </location>
</feature>